<dbReference type="InterPro" id="IPR011763">
    <property type="entry name" value="COA_CT_C"/>
</dbReference>
<reference evidence="5 6" key="1">
    <citation type="journal article" date="2019" name="Emerg. Microbes Infect.">
        <title>Comprehensive subspecies identification of 175 nontuberculous mycobacteria species based on 7547 genomic profiles.</title>
        <authorList>
            <person name="Matsumoto Y."/>
            <person name="Kinjo T."/>
            <person name="Motooka D."/>
            <person name="Nabeya D."/>
            <person name="Jung N."/>
            <person name="Uechi K."/>
            <person name="Horii T."/>
            <person name="Iida T."/>
            <person name="Fujita J."/>
            <person name="Nakamura S."/>
        </authorList>
    </citation>
    <scope>NUCLEOTIDE SEQUENCE [LARGE SCALE GENOMIC DNA]</scope>
    <source>
        <strain evidence="5 6">JCM 6399</strain>
    </source>
</reference>
<dbReference type="InterPro" id="IPR029045">
    <property type="entry name" value="ClpP/crotonase-like_dom_sf"/>
</dbReference>
<gene>
    <name evidence="5" type="ORF">MGALJ_35200</name>
</gene>
<keyword evidence="2" id="KW-0808">Transferase</keyword>
<dbReference type="GO" id="GO:0009317">
    <property type="term" value="C:acetyl-CoA carboxylase complex"/>
    <property type="evidence" value="ECO:0007669"/>
    <property type="project" value="InterPro"/>
</dbReference>
<dbReference type="KEGG" id="mgau:MGALJ_35200"/>
<keyword evidence="6" id="KW-1185">Reference proteome</keyword>
<dbReference type="InterPro" id="IPR011762">
    <property type="entry name" value="COA_CT_N"/>
</dbReference>
<evidence type="ECO:0000259" key="3">
    <source>
        <dbReference type="PROSITE" id="PS50980"/>
    </source>
</evidence>
<feature type="domain" description="CoA carboxyltransferase N-terminal" evidence="3">
    <location>
        <begin position="1"/>
        <end position="236"/>
    </location>
</feature>
<protein>
    <submittedName>
        <fullName evidence="5">Acetyl-CoA carboxylase carboxyltransferase subunit beta</fullName>
    </submittedName>
</protein>
<dbReference type="AlphaFoldDB" id="A0A9W4FGB6"/>
<dbReference type="PRINTS" id="PR01070">
    <property type="entry name" value="ACCCTRFRASEB"/>
</dbReference>
<evidence type="ECO:0000313" key="5">
    <source>
        <dbReference type="EMBL" id="BBY93851.1"/>
    </source>
</evidence>
<dbReference type="GO" id="GO:0016740">
    <property type="term" value="F:transferase activity"/>
    <property type="evidence" value="ECO:0007669"/>
    <property type="project" value="UniProtKB-KW"/>
</dbReference>
<evidence type="ECO:0000256" key="1">
    <source>
        <dbReference type="ARBA" id="ARBA00006102"/>
    </source>
</evidence>
<dbReference type="EMBL" id="AP022601">
    <property type="protein sequence ID" value="BBY93851.1"/>
    <property type="molecule type" value="Genomic_DNA"/>
</dbReference>
<dbReference type="GO" id="GO:2001295">
    <property type="term" value="P:malonyl-CoA biosynthetic process"/>
    <property type="evidence" value="ECO:0007669"/>
    <property type="project" value="TreeGrafter"/>
</dbReference>
<proteinExistence type="inferred from homology"/>
<dbReference type="RefSeq" id="WP_163730738.1">
    <property type="nucleotide sequence ID" value="NZ_AP022601.1"/>
</dbReference>
<evidence type="ECO:0000256" key="2">
    <source>
        <dbReference type="ARBA" id="ARBA00022679"/>
    </source>
</evidence>
<sequence length="489" mass="51330">MSRIGALDLRDAVLDADSYRSWDTPPLDVGGNEEYRRELADAAAKTGLDESVLTGEGTVFGRRVALVACEFDFLAGSIGVAAAERITRAVARATAERLPLVASPSSGGTRMQEGTVAFLQMVKIAAAVDLHKRAHLPYLVYLRHPTTGGVFASWGSLGHVTAAEPGALIGFLGPRVYEHLYGEAFPPGVQTAENLERHAVIDGVVPLEAVRSTLDRTLKVLADAPEPPPPPPASVPIPDVPAWDSVVASRRPDRPGVGYLLRHGTSDRVLLSGTGRGEDATTLLALARFGGQPAVVLGQQRVLGGMVGPAALREARRGMALAAGLKLPLVLVIDTAGPALTVEAEQDGLAGEIARCLADLVTLDTPTVSILLGQGSGGPALAMVPADRVLAALHGWLAPLPPEGASAIVFRDTDHAPELAAAQGIRSADLLRSGIVDAIVPERPDAADEPLAFTQRLSATIANELHSLRSVSDDERLSDRLARYRRIGL</sequence>
<organism evidence="5 6">
    <name type="scientific">Mycobacterium gallinarum</name>
    <dbReference type="NCBI Taxonomy" id="39689"/>
    <lineage>
        <taxon>Bacteria</taxon>
        <taxon>Bacillati</taxon>
        <taxon>Actinomycetota</taxon>
        <taxon>Actinomycetes</taxon>
        <taxon>Mycobacteriales</taxon>
        <taxon>Mycobacteriaceae</taxon>
        <taxon>Mycobacterium</taxon>
    </lineage>
</organism>
<evidence type="ECO:0000259" key="4">
    <source>
        <dbReference type="PROSITE" id="PS50989"/>
    </source>
</evidence>
<dbReference type="SUPFAM" id="SSF52096">
    <property type="entry name" value="ClpP/crotonase"/>
    <property type="match status" value="2"/>
</dbReference>
<dbReference type="Proteomes" id="UP000465785">
    <property type="component" value="Chromosome"/>
</dbReference>
<dbReference type="InterPro" id="IPR034733">
    <property type="entry name" value="AcCoA_carboxyl_beta"/>
</dbReference>
<dbReference type="Pfam" id="PF01039">
    <property type="entry name" value="Carboxyl_trans"/>
    <property type="match status" value="1"/>
</dbReference>
<feature type="domain" description="CoA carboxyltransferase C-terminal" evidence="4">
    <location>
        <begin position="242"/>
        <end position="467"/>
    </location>
</feature>
<accession>A0A9W4FGB6</accession>
<dbReference type="Gene3D" id="3.90.226.10">
    <property type="entry name" value="2-enoyl-CoA Hydratase, Chain A, domain 1"/>
    <property type="match status" value="2"/>
</dbReference>
<dbReference type="InterPro" id="IPR000438">
    <property type="entry name" value="Acetyl_CoA_COase_Trfase_b_su"/>
</dbReference>
<dbReference type="PANTHER" id="PTHR42995">
    <property type="entry name" value="ACETYL-COENZYME A CARBOXYLASE CARBOXYL TRANSFERASE SUBUNIT BETA, CHLOROPLASTIC"/>
    <property type="match status" value="1"/>
</dbReference>
<name>A0A9W4FGB6_9MYCO</name>
<dbReference type="GO" id="GO:0003989">
    <property type="term" value="F:acetyl-CoA carboxylase activity"/>
    <property type="evidence" value="ECO:0007669"/>
    <property type="project" value="InterPro"/>
</dbReference>
<dbReference type="PROSITE" id="PS50989">
    <property type="entry name" value="COA_CT_CTER"/>
    <property type="match status" value="1"/>
</dbReference>
<evidence type="ECO:0000313" key="6">
    <source>
        <dbReference type="Proteomes" id="UP000465785"/>
    </source>
</evidence>
<dbReference type="GO" id="GO:0006633">
    <property type="term" value="P:fatty acid biosynthetic process"/>
    <property type="evidence" value="ECO:0007669"/>
    <property type="project" value="InterPro"/>
</dbReference>
<dbReference type="PANTHER" id="PTHR42995:SF5">
    <property type="entry name" value="ACETYL-COENZYME A CARBOXYLASE CARBOXYL TRANSFERASE SUBUNIT BETA, CHLOROPLASTIC"/>
    <property type="match status" value="1"/>
</dbReference>
<dbReference type="PROSITE" id="PS50980">
    <property type="entry name" value="COA_CT_NTER"/>
    <property type="match status" value="1"/>
</dbReference>
<comment type="similarity">
    <text evidence="1">Belongs to the AccD/PCCB family.</text>
</comment>